<reference evidence="2" key="1">
    <citation type="submission" date="2022-08" db="EMBL/GenBank/DDBJ databases">
        <authorList>
            <consortium name="DOE Joint Genome Institute"/>
            <person name="Min B."/>
            <person name="Riley R."/>
            <person name="Sierra-Patev S."/>
            <person name="Naranjo-Ortiz M."/>
            <person name="Looney B."/>
            <person name="Konkel Z."/>
            <person name="Slot J.C."/>
            <person name="Sakamoto Y."/>
            <person name="Steenwyk J.L."/>
            <person name="Rokas A."/>
            <person name="Carro J."/>
            <person name="Camarero S."/>
            <person name="Ferreira P."/>
            <person name="Molpeceres G."/>
            <person name="Ruiz-Duenas F.J."/>
            <person name="Serrano A."/>
            <person name="Henrissat B."/>
            <person name="Drula E."/>
            <person name="Hughes K.W."/>
            <person name="Mata J.L."/>
            <person name="Ishikawa N.K."/>
            <person name="Vargas-Isla R."/>
            <person name="Ushijima S."/>
            <person name="Smith C.A."/>
            <person name="Ahrendt S."/>
            <person name="Andreopoulos W."/>
            <person name="He G."/>
            <person name="Labutti K."/>
            <person name="Lipzen A."/>
            <person name="Ng V."/>
            <person name="Sandor L."/>
            <person name="Barry K."/>
            <person name="Martinez A.T."/>
            <person name="Xiao Y."/>
            <person name="Gibbons J.G."/>
            <person name="Terashima K."/>
            <person name="Hibbett D.S."/>
            <person name="Grigoriev I.V."/>
        </authorList>
    </citation>
    <scope>NUCLEOTIDE SEQUENCE</scope>
    <source>
        <strain evidence="2">TFB10827</strain>
    </source>
</reference>
<keyword evidence="1" id="KW-0812">Transmembrane</keyword>
<keyword evidence="1" id="KW-1133">Transmembrane helix</keyword>
<organism evidence="2 3">
    <name type="scientific">Lentinula boryana</name>
    <dbReference type="NCBI Taxonomy" id="40481"/>
    <lineage>
        <taxon>Eukaryota</taxon>
        <taxon>Fungi</taxon>
        <taxon>Dikarya</taxon>
        <taxon>Basidiomycota</taxon>
        <taxon>Agaricomycotina</taxon>
        <taxon>Agaricomycetes</taxon>
        <taxon>Agaricomycetidae</taxon>
        <taxon>Agaricales</taxon>
        <taxon>Marasmiineae</taxon>
        <taxon>Omphalotaceae</taxon>
        <taxon>Lentinula</taxon>
    </lineage>
</organism>
<comment type="caution">
    <text evidence="2">The sequence shown here is derived from an EMBL/GenBank/DDBJ whole genome shotgun (WGS) entry which is preliminary data.</text>
</comment>
<feature type="transmembrane region" description="Helical" evidence="1">
    <location>
        <begin position="20"/>
        <end position="42"/>
    </location>
</feature>
<accession>A0ABQ8QJ47</accession>
<sequence length="156" mass="18018">MFPSMLFFLPKHIYTFSRAVQTILGTKIAFFYVYVPIMIFKFQRLAIFLSRQPAYIRFSVFRFHHHYHEPTSCRSEHAITQYFCTTEYCTFGDLIGGRRNTIDTPHTQENVGLQLRTTSLHDPPGISRHTGILTALVAKADHVCCFIASRALLLNN</sequence>
<gene>
    <name evidence="2" type="ORF">F5050DRAFT_1206767</name>
</gene>
<evidence type="ECO:0000256" key="1">
    <source>
        <dbReference type="SAM" id="Phobius"/>
    </source>
</evidence>
<dbReference type="Proteomes" id="UP001163828">
    <property type="component" value="Unassembled WGS sequence"/>
</dbReference>
<keyword evidence="1" id="KW-0472">Membrane</keyword>
<name>A0ABQ8QJ47_9AGAR</name>
<keyword evidence="3" id="KW-1185">Reference proteome</keyword>
<dbReference type="EMBL" id="MU790556">
    <property type="protein sequence ID" value="KAJ3998585.1"/>
    <property type="molecule type" value="Genomic_DNA"/>
</dbReference>
<protein>
    <submittedName>
        <fullName evidence="2">Uncharacterized protein</fullName>
    </submittedName>
</protein>
<evidence type="ECO:0000313" key="2">
    <source>
        <dbReference type="EMBL" id="KAJ3998585.1"/>
    </source>
</evidence>
<proteinExistence type="predicted"/>
<evidence type="ECO:0000313" key="3">
    <source>
        <dbReference type="Proteomes" id="UP001163828"/>
    </source>
</evidence>